<dbReference type="SUPFAM" id="SSF48498">
    <property type="entry name" value="Tetracyclin repressor-like, C-terminal domain"/>
    <property type="match status" value="1"/>
</dbReference>
<feature type="compositionally biased region" description="Low complexity" evidence="5">
    <location>
        <begin position="1"/>
        <end position="15"/>
    </location>
</feature>
<keyword evidence="3" id="KW-0804">Transcription</keyword>
<accession>A0A4Y3QMP4</accession>
<evidence type="ECO:0000313" key="8">
    <source>
        <dbReference type="Proteomes" id="UP000319525"/>
    </source>
</evidence>
<gene>
    <name evidence="7" type="ORF">MTE01_23370</name>
</gene>
<dbReference type="InterPro" id="IPR009057">
    <property type="entry name" value="Homeodomain-like_sf"/>
</dbReference>
<evidence type="ECO:0000313" key="7">
    <source>
        <dbReference type="EMBL" id="GEB46392.1"/>
    </source>
</evidence>
<evidence type="ECO:0000256" key="2">
    <source>
        <dbReference type="ARBA" id="ARBA00023125"/>
    </source>
</evidence>
<dbReference type="PANTHER" id="PTHR30055">
    <property type="entry name" value="HTH-TYPE TRANSCRIPTIONAL REGULATOR RUTR"/>
    <property type="match status" value="1"/>
</dbReference>
<dbReference type="EMBL" id="BJML01000007">
    <property type="protein sequence ID" value="GEB46392.1"/>
    <property type="molecule type" value="Genomic_DNA"/>
</dbReference>
<dbReference type="Pfam" id="PF00440">
    <property type="entry name" value="TetR_N"/>
    <property type="match status" value="1"/>
</dbReference>
<dbReference type="Proteomes" id="UP000319525">
    <property type="component" value="Unassembled WGS sequence"/>
</dbReference>
<evidence type="ECO:0000259" key="6">
    <source>
        <dbReference type="PROSITE" id="PS50977"/>
    </source>
</evidence>
<dbReference type="InterPro" id="IPR050109">
    <property type="entry name" value="HTH-type_TetR-like_transc_reg"/>
</dbReference>
<feature type="region of interest" description="Disordered" evidence="5">
    <location>
        <begin position="1"/>
        <end position="30"/>
    </location>
</feature>
<keyword evidence="1" id="KW-0805">Transcription regulation</keyword>
<evidence type="ECO:0000256" key="4">
    <source>
        <dbReference type="PROSITE-ProRule" id="PRU00335"/>
    </source>
</evidence>
<proteinExistence type="predicted"/>
<dbReference type="Gene3D" id="1.10.10.60">
    <property type="entry name" value="Homeodomain-like"/>
    <property type="match status" value="1"/>
</dbReference>
<dbReference type="PROSITE" id="PS50977">
    <property type="entry name" value="HTH_TETR_2"/>
    <property type="match status" value="1"/>
</dbReference>
<dbReference type="Gene3D" id="1.10.357.10">
    <property type="entry name" value="Tetracycline Repressor, domain 2"/>
    <property type="match status" value="1"/>
</dbReference>
<reference evidence="7 8" key="1">
    <citation type="submission" date="2019-06" db="EMBL/GenBank/DDBJ databases">
        <title>Whole genome shotgun sequence of Microbacterium testaceum NBRC 12675.</title>
        <authorList>
            <person name="Hosoyama A."/>
            <person name="Uohara A."/>
            <person name="Ohji S."/>
            <person name="Ichikawa N."/>
        </authorList>
    </citation>
    <scope>NUCLEOTIDE SEQUENCE [LARGE SCALE GENOMIC DNA]</scope>
    <source>
        <strain evidence="7 8">NBRC 12675</strain>
    </source>
</reference>
<keyword evidence="2 4" id="KW-0238">DNA-binding</keyword>
<evidence type="ECO:0000256" key="1">
    <source>
        <dbReference type="ARBA" id="ARBA00023015"/>
    </source>
</evidence>
<evidence type="ECO:0000256" key="5">
    <source>
        <dbReference type="SAM" id="MobiDB-lite"/>
    </source>
</evidence>
<protein>
    <submittedName>
        <fullName evidence="7">TetR family transcriptional regulator</fullName>
    </submittedName>
</protein>
<dbReference type="SUPFAM" id="SSF46689">
    <property type="entry name" value="Homeodomain-like"/>
    <property type="match status" value="1"/>
</dbReference>
<dbReference type="InterPro" id="IPR001647">
    <property type="entry name" value="HTH_TetR"/>
</dbReference>
<dbReference type="InterPro" id="IPR041490">
    <property type="entry name" value="KstR2_TetR_C"/>
</dbReference>
<dbReference type="AlphaFoldDB" id="A0A4Y3QMP4"/>
<dbReference type="RefSeq" id="WP_141377645.1">
    <property type="nucleotide sequence ID" value="NZ_BJML01000007.1"/>
</dbReference>
<evidence type="ECO:0000256" key="3">
    <source>
        <dbReference type="ARBA" id="ARBA00023163"/>
    </source>
</evidence>
<comment type="caution">
    <text evidence="7">The sequence shown here is derived from an EMBL/GenBank/DDBJ whole genome shotgun (WGS) entry which is preliminary data.</text>
</comment>
<dbReference type="InterPro" id="IPR036271">
    <property type="entry name" value="Tet_transcr_reg_TetR-rel_C_sf"/>
</dbReference>
<dbReference type="GO" id="GO:0000976">
    <property type="term" value="F:transcription cis-regulatory region binding"/>
    <property type="evidence" value="ECO:0007669"/>
    <property type="project" value="TreeGrafter"/>
</dbReference>
<organism evidence="7 8">
    <name type="scientific">Microbacterium testaceum</name>
    <name type="common">Aureobacterium testaceum</name>
    <name type="synonym">Brevibacterium testaceum</name>
    <dbReference type="NCBI Taxonomy" id="2033"/>
    <lineage>
        <taxon>Bacteria</taxon>
        <taxon>Bacillati</taxon>
        <taxon>Actinomycetota</taxon>
        <taxon>Actinomycetes</taxon>
        <taxon>Micrococcales</taxon>
        <taxon>Microbacteriaceae</taxon>
        <taxon>Microbacterium</taxon>
    </lineage>
</organism>
<feature type="DNA-binding region" description="H-T-H motif" evidence="4">
    <location>
        <begin position="52"/>
        <end position="71"/>
    </location>
</feature>
<dbReference type="OrthoDB" id="3190535at2"/>
<dbReference type="PANTHER" id="PTHR30055:SF234">
    <property type="entry name" value="HTH-TYPE TRANSCRIPTIONAL REGULATOR BETI"/>
    <property type="match status" value="1"/>
</dbReference>
<dbReference type="GO" id="GO:0003700">
    <property type="term" value="F:DNA-binding transcription factor activity"/>
    <property type="evidence" value="ECO:0007669"/>
    <property type="project" value="TreeGrafter"/>
</dbReference>
<name>A0A4Y3QMP4_MICTE</name>
<dbReference type="Pfam" id="PF17932">
    <property type="entry name" value="TetR_C_24"/>
    <property type="match status" value="1"/>
</dbReference>
<dbReference type="GeneID" id="57145025"/>
<dbReference type="PRINTS" id="PR00455">
    <property type="entry name" value="HTHTETR"/>
</dbReference>
<sequence>MTADPATTPATADDSAPSREAPARRGRPGYDRDGLLAVAVQLFNEQGYDATSVSDLARRLGLTKSALYHHFSSKEELLAVALEAALGGLEAVLDEPGAREGAASDRLRFVLTGATDVLVAQLPAVTLLLRVRGNSEVEQAALERRRLFDHRVTALVAEAQAEGDVRGDVDAAVAARLLFGMINSVVEWYRPGGGVDGDRLGADIVRIALDGLRTA</sequence>
<feature type="domain" description="HTH tetR-type" evidence="6">
    <location>
        <begin position="29"/>
        <end position="89"/>
    </location>
</feature>